<dbReference type="Pfam" id="PF02518">
    <property type="entry name" value="HATPase_c"/>
    <property type="match status" value="1"/>
</dbReference>
<dbReference type="InterPro" id="IPR036097">
    <property type="entry name" value="HisK_dim/P_sf"/>
</dbReference>
<gene>
    <name evidence="15" type="ORF">SAMN06297468_2283</name>
</gene>
<dbReference type="SMART" id="SM00091">
    <property type="entry name" value="PAS"/>
    <property type="match status" value="1"/>
</dbReference>
<dbReference type="CDD" id="cd00130">
    <property type="entry name" value="PAS"/>
    <property type="match status" value="1"/>
</dbReference>
<sequence length="402" mass="43985">MCYVGVQKHDSSASGMDGRAKEQVRTKPFLSGRKEEELHALIDTVPDAMVLIDQAGAIRSFSRGAEAMFGFDEAEVLGENVSMLMPSPDRENHDGYIRHYLATAEKRIIGIGRITTARHRNGNTFPINLSIGEVKIDGTQGFIGFIRDLTEKQQTERELHGLQADLAHVSRISSMGSLATSLAHELNQPLTAVANYANAARDLLDEPKAEDLALAREAMEHCAEQAIRAGKIVHRLRDFISRGDTERQIASLRRLTQEASALALMNGDGRGVDFETALDDSVDAVLVDPIQVQQVILNLLRNALEAMREVDHKQLSVSSSRYDESFVHVSVSDSGPGLEPQVADRLFHPFNSTKPGGMGIGLSICHDIITAHDGKIWVEPSDFGGTAFHFTLPLAQIGEESD</sequence>
<dbReference type="Gene3D" id="6.10.250.2580">
    <property type="match status" value="1"/>
</dbReference>
<dbReference type="InterPro" id="IPR000700">
    <property type="entry name" value="PAS-assoc_C"/>
</dbReference>
<dbReference type="EMBL" id="FXWG01000003">
    <property type="protein sequence ID" value="SMQ73688.1"/>
    <property type="molecule type" value="Genomic_DNA"/>
</dbReference>
<dbReference type="PANTHER" id="PTHR43065:SF10">
    <property type="entry name" value="PEROXIDE STRESS-ACTIVATED HISTIDINE KINASE MAK3"/>
    <property type="match status" value="1"/>
</dbReference>
<comment type="function">
    <text evidence="9">Putative oxygen sensor; modulates the activity of FixJ, a transcriptional activator of nitrogen fixation fixK gene. FixL probably acts as a kinase that phosphorylates FixJ.</text>
</comment>
<dbReference type="Pfam" id="PF00989">
    <property type="entry name" value="PAS"/>
    <property type="match status" value="1"/>
</dbReference>
<dbReference type="GO" id="GO:0000155">
    <property type="term" value="F:phosphorelay sensor kinase activity"/>
    <property type="evidence" value="ECO:0007669"/>
    <property type="project" value="InterPro"/>
</dbReference>
<dbReference type="InterPro" id="IPR035965">
    <property type="entry name" value="PAS-like_dom_sf"/>
</dbReference>
<evidence type="ECO:0000256" key="8">
    <source>
        <dbReference type="ARBA" id="ARBA00023012"/>
    </source>
</evidence>
<dbReference type="PROSITE" id="PS50112">
    <property type="entry name" value="PAS"/>
    <property type="match status" value="1"/>
</dbReference>
<evidence type="ECO:0000256" key="5">
    <source>
        <dbReference type="ARBA" id="ARBA00022741"/>
    </source>
</evidence>
<evidence type="ECO:0000256" key="11">
    <source>
        <dbReference type="SAM" id="MobiDB-lite"/>
    </source>
</evidence>
<dbReference type="SUPFAM" id="SSF55874">
    <property type="entry name" value="ATPase domain of HSP90 chaperone/DNA topoisomerase II/histidine kinase"/>
    <property type="match status" value="1"/>
</dbReference>
<feature type="region of interest" description="Disordered" evidence="11">
    <location>
        <begin position="1"/>
        <end position="25"/>
    </location>
</feature>
<dbReference type="InterPro" id="IPR004358">
    <property type="entry name" value="Sig_transdc_His_kin-like_C"/>
</dbReference>
<dbReference type="Gene3D" id="3.30.450.20">
    <property type="entry name" value="PAS domain"/>
    <property type="match status" value="1"/>
</dbReference>
<keyword evidence="4" id="KW-0808">Transferase</keyword>
<dbReference type="GO" id="GO:0005524">
    <property type="term" value="F:ATP binding"/>
    <property type="evidence" value="ECO:0007669"/>
    <property type="project" value="UniProtKB-KW"/>
</dbReference>
<evidence type="ECO:0000313" key="15">
    <source>
        <dbReference type="EMBL" id="SMQ73688.1"/>
    </source>
</evidence>
<dbReference type="SUPFAM" id="SSF55785">
    <property type="entry name" value="PYP-like sensor domain (PAS domain)"/>
    <property type="match status" value="1"/>
</dbReference>
<evidence type="ECO:0000259" key="13">
    <source>
        <dbReference type="PROSITE" id="PS50112"/>
    </source>
</evidence>
<evidence type="ECO:0000256" key="1">
    <source>
        <dbReference type="ARBA" id="ARBA00000085"/>
    </source>
</evidence>
<dbReference type="Gene3D" id="1.10.287.130">
    <property type="match status" value="1"/>
</dbReference>
<dbReference type="InterPro" id="IPR003594">
    <property type="entry name" value="HATPase_dom"/>
</dbReference>
<evidence type="ECO:0000256" key="3">
    <source>
        <dbReference type="ARBA" id="ARBA00022553"/>
    </source>
</evidence>
<dbReference type="EC" id="2.7.13.3" evidence="2"/>
<evidence type="ECO:0000256" key="10">
    <source>
        <dbReference type="ARBA" id="ARBA00070616"/>
    </source>
</evidence>
<accession>A0A1Y6FFF2</accession>
<dbReference type="PROSITE" id="PS50109">
    <property type="entry name" value="HIS_KIN"/>
    <property type="match status" value="1"/>
</dbReference>
<comment type="catalytic activity">
    <reaction evidence="1">
        <text>ATP + protein L-histidine = ADP + protein N-phospho-L-histidine.</text>
        <dbReference type="EC" id="2.7.13.3"/>
    </reaction>
</comment>
<keyword evidence="16" id="KW-1185">Reference proteome</keyword>
<dbReference type="SMART" id="SM00388">
    <property type="entry name" value="HisKA"/>
    <property type="match status" value="1"/>
</dbReference>
<dbReference type="Pfam" id="PF00512">
    <property type="entry name" value="HisKA"/>
    <property type="match status" value="1"/>
</dbReference>
<evidence type="ECO:0000259" key="14">
    <source>
        <dbReference type="PROSITE" id="PS50113"/>
    </source>
</evidence>
<keyword evidence="8" id="KW-0902">Two-component regulatory system</keyword>
<dbReference type="SMART" id="SM00387">
    <property type="entry name" value="HATPase_c"/>
    <property type="match status" value="1"/>
</dbReference>
<reference evidence="16" key="1">
    <citation type="submission" date="2017-04" db="EMBL/GenBank/DDBJ databases">
        <authorList>
            <person name="Varghese N."/>
            <person name="Submissions S."/>
        </authorList>
    </citation>
    <scope>NUCLEOTIDE SEQUENCE [LARGE SCALE GENOMIC DNA]</scope>
</reference>
<dbReference type="PROSITE" id="PS50113">
    <property type="entry name" value="PAC"/>
    <property type="match status" value="1"/>
</dbReference>
<dbReference type="InterPro" id="IPR003661">
    <property type="entry name" value="HisK_dim/P_dom"/>
</dbReference>
<evidence type="ECO:0000313" key="16">
    <source>
        <dbReference type="Proteomes" id="UP000194420"/>
    </source>
</evidence>
<proteinExistence type="predicted"/>
<dbReference type="GO" id="GO:0006355">
    <property type="term" value="P:regulation of DNA-templated transcription"/>
    <property type="evidence" value="ECO:0007669"/>
    <property type="project" value="InterPro"/>
</dbReference>
<feature type="domain" description="Histidine kinase" evidence="12">
    <location>
        <begin position="181"/>
        <end position="396"/>
    </location>
</feature>
<evidence type="ECO:0000256" key="6">
    <source>
        <dbReference type="ARBA" id="ARBA00022777"/>
    </source>
</evidence>
<dbReference type="Proteomes" id="UP000194420">
    <property type="component" value="Unassembled WGS sequence"/>
</dbReference>
<dbReference type="FunFam" id="3.30.450.20:FF:000060">
    <property type="entry name" value="Sensor protein FixL"/>
    <property type="match status" value="1"/>
</dbReference>
<keyword evidence="7" id="KW-0067">ATP-binding</keyword>
<dbReference type="InterPro" id="IPR036890">
    <property type="entry name" value="HATPase_C_sf"/>
</dbReference>
<dbReference type="InterPro" id="IPR005467">
    <property type="entry name" value="His_kinase_dom"/>
</dbReference>
<feature type="domain" description="PAC" evidence="14">
    <location>
        <begin position="102"/>
        <end position="161"/>
    </location>
</feature>
<dbReference type="SUPFAM" id="SSF47384">
    <property type="entry name" value="Homodimeric domain of signal transducing histidine kinase"/>
    <property type="match status" value="1"/>
</dbReference>
<evidence type="ECO:0000259" key="12">
    <source>
        <dbReference type="PROSITE" id="PS50109"/>
    </source>
</evidence>
<dbReference type="AlphaFoldDB" id="A0A1Y6FFF2"/>
<dbReference type="PANTHER" id="PTHR43065">
    <property type="entry name" value="SENSOR HISTIDINE KINASE"/>
    <property type="match status" value="1"/>
</dbReference>
<evidence type="ECO:0000256" key="2">
    <source>
        <dbReference type="ARBA" id="ARBA00012438"/>
    </source>
</evidence>
<protein>
    <recommendedName>
        <fullName evidence="10">Sensor protein FixL</fullName>
        <ecNumber evidence="2">2.7.13.3</ecNumber>
    </recommendedName>
</protein>
<dbReference type="Gene3D" id="3.30.565.10">
    <property type="entry name" value="Histidine kinase-like ATPase, C-terminal domain"/>
    <property type="match status" value="1"/>
</dbReference>
<dbReference type="InterPro" id="IPR000014">
    <property type="entry name" value="PAS"/>
</dbReference>
<keyword evidence="5" id="KW-0547">Nucleotide-binding</keyword>
<dbReference type="PRINTS" id="PR00344">
    <property type="entry name" value="BCTRLSENSOR"/>
</dbReference>
<feature type="domain" description="PAS" evidence="13">
    <location>
        <begin position="34"/>
        <end position="87"/>
    </location>
</feature>
<evidence type="ECO:0000256" key="4">
    <source>
        <dbReference type="ARBA" id="ARBA00022679"/>
    </source>
</evidence>
<evidence type="ECO:0000256" key="7">
    <source>
        <dbReference type="ARBA" id="ARBA00022840"/>
    </source>
</evidence>
<dbReference type="NCBIfam" id="TIGR00229">
    <property type="entry name" value="sensory_box"/>
    <property type="match status" value="1"/>
</dbReference>
<dbReference type="InterPro" id="IPR013767">
    <property type="entry name" value="PAS_fold"/>
</dbReference>
<keyword evidence="3" id="KW-0597">Phosphoprotein</keyword>
<name>A0A1Y6FFF2_9SPHN</name>
<organism evidence="15 16">
    <name type="scientific">Altererythrobacter xiamenensis</name>
    <dbReference type="NCBI Taxonomy" id="1316679"/>
    <lineage>
        <taxon>Bacteria</taxon>
        <taxon>Pseudomonadati</taxon>
        <taxon>Pseudomonadota</taxon>
        <taxon>Alphaproteobacteria</taxon>
        <taxon>Sphingomonadales</taxon>
        <taxon>Erythrobacteraceae</taxon>
        <taxon>Altererythrobacter</taxon>
    </lineage>
</organism>
<evidence type="ECO:0000256" key="9">
    <source>
        <dbReference type="ARBA" id="ARBA00059827"/>
    </source>
</evidence>
<dbReference type="CDD" id="cd00082">
    <property type="entry name" value="HisKA"/>
    <property type="match status" value="1"/>
</dbReference>
<keyword evidence="6 15" id="KW-0418">Kinase</keyword>